<evidence type="ECO:0000313" key="1">
    <source>
        <dbReference type="EMBL" id="RUM26128.1"/>
    </source>
</evidence>
<evidence type="ECO:0000313" key="2">
    <source>
        <dbReference type="Proteomes" id="UP000278823"/>
    </source>
</evidence>
<dbReference type="EMBL" id="RJTH01000002">
    <property type="protein sequence ID" value="RUM26128.1"/>
    <property type="molecule type" value="Genomic_DNA"/>
</dbReference>
<comment type="caution">
    <text evidence="1">The sequence shown here is derived from an EMBL/GenBank/DDBJ whole genome shotgun (WGS) entry which is preliminary data.</text>
</comment>
<sequence length="70" mass="8434">MPRFCWNCVKTTEQFQQKCTAVLRPELRKNKKFPAPPDQGFDRLGFHRRWTECTLDEQRGCIHVLIRWAN</sequence>
<keyword evidence="2" id="KW-1185">Reference proteome</keyword>
<organism evidence="1 2">
    <name type="scientific">Rhizobium vallis</name>
    <dbReference type="NCBI Taxonomy" id="634290"/>
    <lineage>
        <taxon>Bacteria</taxon>
        <taxon>Pseudomonadati</taxon>
        <taxon>Pseudomonadota</taxon>
        <taxon>Alphaproteobacteria</taxon>
        <taxon>Hyphomicrobiales</taxon>
        <taxon>Rhizobiaceae</taxon>
        <taxon>Rhizobium/Agrobacterium group</taxon>
        <taxon>Rhizobium</taxon>
    </lineage>
</organism>
<accession>A0A432PP14</accession>
<dbReference type="AlphaFoldDB" id="A0A432PP14"/>
<gene>
    <name evidence="1" type="ORF">EFQ99_07555</name>
</gene>
<protein>
    <submittedName>
        <fullName evidence="1">Uncharacterized protein</fullName>
    </submittedName>
</protein>
<reference evidence="2" key="1">
    <citation type="submission" date="2018-11" db="EMBL/GenBank/DDBJ databases">
        <title>Rhizobium chutanense sp. nov., isolated from root nodules of Phaseolus vulgaris in China.</title>
        <authorList>
            <person name="Huo Y."/>
        </authorList>
    </citation>
    <scope>NUCLEOTIDE SEQUENCE [LARGE SCALE GENOMIC DNA]</scope>
    <source>
        <strain evidence="2">CCBAU 65647</strain>
    </source>
</reference>
<proteinExistence type="predicted"/>
<name>A0A432PP14_9HYPH</name>
<dbReference type="Proteomes" id="UP000278823">
    <property type="component" value="Unassembled WGS sequence"/>
</dbReference>